<keyword evidence="2 6" id="KW-0812">Transmembrane</keyword>
<dbReference type="EMBL" id="JBBPDW010000034">
    <property type="protein sequence ID" value="KAK7537605.1"/>
    <property type="molecule type" value="Genomic_DNA"/>
</dbReference>
<keyword evidence="3 6" id="KW-1133">Transmembrane helix</keyword>
<feature type="compositionally biased region" description="Low complexity" evidence="5">
    <location>
        <begin position="96"/>
        <end position="108"/>
    </location>
</feature>
<evidence type="ECO:0000256" key="2">
    <source>
        <dbReference type="ARBA" id="ARBA00022692"/>
    </source>
</evidence>
<organism evidence="7 8">
    <name type="scientific">Phyllosticta citricarpa</name>
    <dbReference type="NCBI Taxonomy" id="55181"/>
    <lineage>
        <taxon>Eukaryota</taxon>
        <taxon>Fungi</taxon>
        <taxon>Dikarya</taxon>
        <taxon>Ascomycota</taxon>
        <taxon>Pezizomycotina</taxon>
        <taxon>Dothideomycetes</taxon>
        <taxon>Dothideomycetes incertae sedis</taxon>
        <taxon>Botryosphaeriales</taxon>
        <taxon>Phyllostictaceae</taxon>
        <taxon>Phyllosticta</taxon>
    </lineage>
</organism>
<proteinExistence type="predicted"/>
<sequence length="247" mass="26794">MATNFAPYQDAAPETARAFSPPLRVRSPALSSPRTSSQQTRPKPGPRAASAAANGVTSPGVTTPPTTTTTTTTTTTATTTTAGGLHYNNTTTGYFDNPDQQSQPNQQQRGSADVERGGWGSPGGGWGQRFGREEVDLFETRLGWRMDVEACAAYVLLPPAGAVLLLVLEHRSDYVRFHAWQSALLFSFAFVLHVIFSWTAFVSYLLLLGDLAVMAWLTVRAYRDAETLDRCEVPFFGPLASSILDDE</sequence>
<feature type="compositionally biased region" description="Low complexity" evidence="5">
    <location>
        <begin position="63"/>
        <end position="82"/>
    </location>
</feature>
<feature type="compositionally biased region" description="Polar residues" evidence="5">
    <location>
        <begin position="29"/>
        <end position="41"/>
    </location>
</feature>
<feature type="transmembrane region" description="Helical" evidence="6">
    <location>
        <begin position="180"/>
        <end position="207"/>
    </location>
</feature>
<evidence type="ECO:0000256" key="4">
    <source>
        <dbReference type="ARBA" id="ARBA00023136"/>
    </source>
</evidence>
<feature type="region of interest" description="Disordered" evidence="5">
    <location>
        <begin position="1"/>
        <end position="128"/>
    </location>
</feature>
<accession>A0ABR1LS77</accession>
<dbReference type="PANTHER" id="PTHR36460">
    <property type="entry name" value="UPF0132 DOMAIN PROTEIN (AFU_ORTHOLOGUE AFUA_3G10255)"/>
    <property type="match status" value="1"/>
</dbReference>
<evidence type="ECO:0000256" key="5">
    <source>
        <dbReference type="SAM" id="MobiDB-lite"/>
    </source>
</evidence>
<comment type="caution">
    <text evidence="7">The sequence shown here is derived from an EMBL/GenBank/DDBJ whole genome shotgun (WGS) entry which is preliminary data.</text>
</comment>
<keyword evidence="8" id="KW-1185">Reference proteome</keyword>
<gene>
    <name evidence="7" type="ORF">IWX46DRAFT_583607</name>
</gene>
<comment type="subcellular location">
    <subcellularLocation>
        <location evidence="1">Membrane</location>
        <topology evidence="1">Multi-pass membrane protein</topology>
    </subcellularLocation>
</comment>
<evidence type="ECO:0000256" key="3">
    <source>
        <dbReference type="ARBA" id="ARBA00022989"/>
    </source>
</evidence>
<protein>
    <submittedName>
        <fullName evidence="7">Uncharacterized protein</fullName>
    </submittedName>
</protein>
<keyword evidence="4 6" id="KW-0472">Membrane</keyword>
<evidence type="ECO:0000256" key="1">
    <source>
        <dbReference type="ARBA" id="ARBA00004141"/>
    </source>
</evidence>
<dbReference type="PANTHER" id="PTHR36460:SF1">
    <property type="entry name" value="UPF0132 DOMAIN PROTEIN (AFU_ORTHOLOGUE AFUA_3G10255)"/>
    <property type="match status" value="1"/>
</dbReference>
<evidence type="ECO:0000313" key="8">
    <source>
        <dbReference type="Proteomes" id="UP001365128"/>
    </source>
</evidence>
<reference evidence="7 8" key="1">
    <citation type="submission" date="2024-04" db="EMBL/GenBank/DDBJ databases">
        <title>Phyllosticta paracitricarpa is synonymous to the EU quarantine fungus P. citricarpa based on phylogenomic analyses.</title>
        <authorList>
            <consortium name="Lawrence Berkeley National Laboratory"/>
            <person name="Van Ingen-Buijs V.A."/>
            <person name="Van Westerhoven A.C."/>
            <person name="Haridas S."/>
            <person name="Skiadas P."/>
            <person name="Martin F."/>
            <person name="Groenewald J.Z."/>
            <person name="Crous P.W."/>
            <person name="Seidl M.F."/>
        </authorList>
    </citation>
    <scope>NUCLEOTIDE SEQUENCE [LARGE SCALE GENOMIC DNA]</scope>
    <source>
        <strain evidence="7 8">CBS 122670</strain>
    </source>
</reference>
<name>A0ABR1LS77_9PEZI</name>
<evidence type="ECO:0000313" key="7">
    <source>
        <dbReference type="EMBL" id="KAK7537605.1"/>
    </source>
</evidence>
<feature type="transmembrane region" description="Helical" evidence="6">
    <location>
        <begin position="151"/>
        <end position="168"/>
    </location>
</feature>
<evidence type="ECO:0000256" key="6">
    <source>
        <dbReference type="SAM" id="Phobius"/>
    </source>
</evidence>
<dbReference type="Proteomes" id="UP001365128">
    <property type="component" value="Unassembled WGS sequence"/>
</dbReference>
<feature type="compositionally biased region" description="Gly residues" evidence="5">
    <location>
        <begin position="117"/>
        <end position="128"/>
    </location>
</feature>